<organism evidence="1 2">
    <name type="scientific">Corchorus capsularis</name>
    <name type="common">Jute</name>
    <dbReference type="NCBI Taxonomy" id="210143"/>
    <lineage>
        <taxon>Eukaryota</taxon>
        <taxon>Viridiplantae</taxon>
        <taxon>Streptophyta</taxon>
        <taxon>Embryophyta</taxon>
        <taxon>Tracheophyta</taxon>
        <taxon>Spermatophyta</taxon>
        <taxon>Magnoliopsida</taxon>
        <taxon>eudicotyledons</taxon>
        <taxon>Gunneridae</taxon>
        <taxon>Pentapetalae</taxon>
        <taxon>rosids</taxon>
        <taxon>malvids</taxon>
        <taxon>Malvales</taxon>
        <taxon>Malvaceae</taxon>
        <taxon>Grewioideae</taxon>
        <taxon>Apeibeae</taxon>
        <taxon>Corchorus</taxon>
    </lineage>
</organism>
<proteinExistence type="predicted"/>
<reference evidence="1 2" key="1">
    <citation type="submission" date="2013-09" db="EMBL/GenBank/DDBJ databases">
        <title>Corchorus capsularis genome sequencing.</title>
        <authorList>
            <person name="Alam M."/>
            <person name="Haque M.S."/>
            <person name="Islam M.S."/>
            <person name="Emdad E.M."/>
            <person name="Islam M.M."/>
            <person name="Ahmed B."/>
            <person name="Halim A."/>
            <person name="Hossen Q.M.M."/>
            <person name="Hossain M.Z."/>
            <person name="Ahmed R."/>
            <person name="Khan M.M."/>
            <person name="Islam R."/>
            <person name="Rashid M.M."/>
            <person name="Khan S.A."/>
            <person name="Rahman M.S."/>
            <person name="Alam M."/>
        </authorList>
    </citation>
    <scope>NUCLEOTIDE SEQUENCE [LARGE SCALE GENOMIC DNA]</scope>
    <source>
        <strain evidence="2">cv. CVL-1</strain>
        <tissue evidence="1">Whole seedling</tissue>
    </source>
</reference>
<keyword evidence="2" id="KW-1185">Reference proteome</keyword>
<feature type="non-terminal residue" evidence="1">
    <location>
        <position position="1"/>
    </location>
</feature>
<sequence>LVMTFLMDWFAQNSKFFYLETVATKREVQEASFASLSELNSLSKLEVLVLEVAPSYLPGDFVFPKLKRFDMWVARGRRPYRGIYRKMPIPKSLTIEGSAPLHACQQLYQNMESFHLKSFVGRERSLVGSLKLNLKAEESKLEQVFEEEAYAASVSKADEDKLITLPQLDGLYLLSLPTMVSFGPVGYHFEFPSLRYLKASQSIDAVADVMEESATWPIGSDIEWGEPLWKRV</sequence>
<protein>
    <submittedName>
        <fullName evidence="1">Uncharacterized protein</fullName>
    </submittedName>
</protein>
<evidence type="ECO:0000313" key="1">
    <source>
        <dbReference type="EMBL" id="OMP06462.1"/>
    </source>
</evidence>
<dbReference type="Proteomes" id="UP000188268">
    <property type="component" value="Unassembled WGS sequence"/>
</dbReference>
<evidence type="ECO:0000313" key="2">
    <source>
        <dbReference type="Proteomes" id="UP000188268"/>
    </source>
</evidence>
<dbReference type="OrthoDB" id="998547at2759"/>
<gene>
    <name evidence="1" type="ORF">CCACVL1_01565</name>
</gene>
<dbReference type="AlphaFoldDB" id="A0A1R3KH90"/>
<name>A0A1R3KH90_COCAP</name>
<comment type="caution">
    <text evidence="1">The sequence shown here is derived from an EMBL/GenBank/DDBJ whole genome shotgun (WGS) entry which is preliminary data.</text>
</comment>
<dbReference type="EMBL" id="AWWV01004910">
    <property type="protein sequence ID" value="OMP06462.1"/>
    <property type="molecule type" value="Genomic_DNA"/>
</dbReference>
<accession>A0A1R3KH90</accession>